<feature type="chain" id="PRO_5043719214" description="Secreted protein" evidence="2">
    <location>
        <begin position="21"/>
        <end position="110"/>
    </location>
</feature>
<protein>
    <recommendedName>
        <fullName evidence="5">Secreted protein</fullName>
    </recommendedName>
</protein>
<comment type="caution">
    <text evidence="3">The sequence shown here is derived from an EMBL/GenBank/DDBJ whole genome shotgun (WGS) entry which is preliminary data.</text>
</comment>
<evidence type="ECO:0000313" key="4">
    <source>
        <dbReference type="Proteomes" id="UP000762676"/>
    </source>
</evidence>
<dbReference type="Proteomes" id="UP000762676">
    <property type="component" value="Unassembled WGS sequence"/>
</dbReference>
<proteinExistence type="predicted"/>
<keyword evidence="4" id="KW-1185">Reference proteome</keyword>
<name>A0AAV4IA66_9GAST</name>
<gene>
    <name evidence="3" type="ORF">ElyMa_002986500</name>
</gene>
<feature type="signal peptide" evidence="2">
    <location>
        <begin position="1"/>
        <end position="20"/>
    </location>
</feature>
<feature type="compositionally biased region" description="Acidic residues" evidence="1">
    <location>
        <begin position="15"/>
        <end position="35"/>
    </location>
</feature>
<evidence type="ECO:0000313" key="3">
    <source>
        <dbReference type="EMBL" id="GFS07324.1"/>
    </source>
</evidence>
<evidence type="ECO:0000256" key="2">
    <source>
        <dbReference type="SAM" id="SignalP"/>
    </source>
</evidence>
<accession>A0AAV4IA66</accession>
<evidence type="ECO:0008006" key="5">
    <source>
        <dbReference type="Google" id="ProtNLM"/>
    </source>
</evidence>
<organism evidence="3 4">
    <name type="scientific">Elysia marginata</name>
    <dbReference type="NCBI Taxonomy" id="1093978"/>
    <lineage>
        <taxon>Eukaryota</taxon>
        <taxon>Metazoa</taxon>
        <taxon>Spiralia</taxon>
        <taxon>Lophotrochozoa</taxon>
        <taxon>Mollusca</taxon>
        <taxon>Gastropoda</taxon>
        <taxon>Heterobranchia</taxon>
        <taxon>Euthyneura</taxon>
        <taxon>Panpulmonata</taxon>
        <taxon>Sacoglossa</taxon>
        <taxon>Placobranchoidea</taxon>
        <taxon>Plakobranchidae</taxon>
        <taxon>Elysia</taxon>
    </lineage>
</organism>
<keyword evidence="2" id="KW-0732">Signal</keyword>
<sequence>MLVVILVVVMVGEIDDNVGGDEDSGASTDADDNVNDDERTKKNKAYNGEYQNHKPAVHPASLRGHVKQSLTAVLVINQRSGQCLVIARGCVRGRGPRCSVIRKPNKRGKE</sequence>
<reference evidence="3 4" key="1">
    <citation type="journal article" date="2021" name="Elife">
        <title>Chloroplast acquisition without the gene transfer in kleptoplastic sea slugs, Plakobranchus ocellatus.</title>
        <authorList>
            <person name="Maeda T."/>
            <person name="Takahashi S."/>
            <person name="Yoshida T."/>
            <person name="Shimamura S."/>
            <person name="Takaki Y."/>
            <person name="Nagai Y."/>
            <person name="Toyoda A."/>
            <person name="Suzuki Y."/>
            <person name="Arimoto A."/>
            <person name="Ishii H."/>
            <person name="Satoh N."/>
            <person name="Nishiyama T."/>
            <person name="Hasebe M."/>
            <person name="Maruyama T."/>
            <person name="Minagawa J."/>
            <person name="Obokata J."/>
            <person name="Shigenobu S."/>
        </authorList>
    </citation>
    <scope>NUCLEOTIDE SEQUENCE [LARGE SCALE GENOMIC DNA]</scope>
</reference>
<feature type="region of interest" description="Disordered" evidence="1">
    <location>
        <begin position="15"/>
        <end position="60"/>
    </location>
</feature>
<dbReference type="EMBL" id="BMAT01006160">
    <property type="protein sequence ID" value="GFS07324.1"/>
    <property type="molecule type" value="Genomic_DNA"/>
</dbReference>
<evidence type="ECO:0000256" key="1">
    <source>
        <dbReference type="SAM" id="MobiDB-lite"/>
    </source>
</evidence>
<dbReference type="AlphaFoldDB" id="A0AAV4IA66"/>